<dbReference type="Proteomes" id="UP000589716">
    <property type="component" value="Unassembled WGS sequence"/>
</dbReference>
<dbReference type="EMBL" id="JACCKX010000001">
    <property type="protein sequence ID" value="NZA00770.1"/>
    <property type="molecule type" value="Genomic_DNA"/>
</dbReference>
<sequence>MPARHNELPLNEKSLNAVIDAMSAVTLCLTQILSPEQRERFGRDLVTMADIAGRKGKLELTSILLDLRAAVKAREEEIEAAETEAARLG</sequence>
<gene>
    <name evidence="1" type="ORF">H0I39_01395</name>
</gene>
<dbReference type="RefSeq" id="WP_180549312.1">
    <property type="nucleotide sequence ID" value="NZ_JACCKX010000001.1"/>
</dbReference>
<evidence type="ECO:0000313" key="1">
    <source>
        <dbReference type="EMBL" id="NZA00770.1"/>
    </source>
</evidence>
<protein>
    <submittedName>
        <fullName evidence="1">Uncharacterized protein</fullName>
    </submittedName>
</protein>
<dbReference type="AlphaFoldDB" id="A0A853IV44"/>
<accession>A0A853IV44</accession>
<organism evidence="1 2">
    <name type="scientific">Ottowia beijingensis</name>
    <dbReference type="NCBI Taxonomy" id="1207057"/>
    <lineage>
        <taxon>Bacteria</taxon>
        <taxon>Pseudomonadati</taxon>
        <taxon>Pseudomonadota</taxon>
        <taxon>Betaproteobacteria</taxon>
        <taxon>Burkholderiales</taxon>
        <taxon>Comamonadaceae</taxon>
        <taxon>Ottowia</taxon>
    </lineage>
</organism>
<comment type="caution">
    <text evidence="1">The sequence shown here is derived from an EMBL/GenBank/DDBJ whole genome shotgun (WGS) entry which is preliminary data.</text>
</comment>
<reference evidence="1 2" key="1">
    <citation type="submission" date="2020-07" db="EMBL/GenBank/DDBJ databases">
        <authorList>
            <person name="Maaloum M."/>
        </authorList>
    </citation>
    <scope>NUCLEOTIDE SEQUENCE [LARGE SCALE GENOMIC DNA]</scope>
    <source>
        <strain evidence="1 2">GCS-AN-3</strain>
    </source>
</reference>
<proteinExistence type="predicted"/>
<evidence type="ECO:0000313" key="2">
    <source>
        <dbReference type="Proteomes" id="UP000589716"/>
    </source>
</evidence>
<keyword evidence="2" id="KW-1185">Reference proteome</keyword>
<name>A0A853IV44_9BURK</name>